<dbReference type="VEuPathDB" id="FungiDB:PTTG_09774"/>
<keyword evidence="3" id="KW-1185">Reference proteome</keyword>
<proteinExistence type="predicted"/>
<dbReference type="PANTHER" id="PTHR48159:SF1">
    <property type="entry name" value="MEMBRANE-ASSOCIATED GIANT PROTEIN ANTIGEN, PUTATIVE-RELATED"/>
    <property type="match status" value="1"/>
</dbReference>
<evidence type="ECO:0000313" key="1">
    <source>
        <dbReference type="EMBL" id="OAV93800.1"/>
    </source>
</evidence>
<reference evidence="2" key="4">
    <citation type="submission" date="2025-05" db="UniProtKB">
        <authorList>
            <consortium name="EnsemblFungi"/>
        </authorList>
    </citation>
    <scope>IDENTIFICATION</scope>
    <source>
        <strain evidence="2">isolate 1-1 / race 1 (BBBD)</strain>
    </source>
</reference>
<name>A0A0C4F9A4_PUCT1</name>
<dbReference type="Proteomes" id="UP000005240">
    <property type="component" value="Unassembled WGS sequence"/>
</dbReference>
<gene>
    <name evidence="1" type="ORF">PTTG_09774</name>
</gene>
<reference evidence="1" key="2">
    <citation type="submission" date="2016-05" db="EMBL/GenBank/DDBJ databases">
        <title>Comparative analysis highlights variable genome content of wheat rusts and divergence of the mating loci.</title>
        <authorList>
            <person name="Cuomo C.A."/>
            <person name="Bakkeren G."/>
            <person name="Szabo L."/>
            <person name="Khalil H."/>
            <person name="Joly D."/>
            <person name="Goldberg J."/>
            <person name="Young S."/>
            <person name="Zeng Q."/>
            <person name="Fellers J."/>
        </authorList>
    </citation>
    <scope>NUCLEOTIDE SEQUENCE [LARGE SCALE GENOMIC DNA]</scope>
    <source>
        <strain evidence="1">1-1 BBBD Race 1</strain>
    </source>
</reference>
<evidence type="ECO:0000313" key="3">
    <source>
        <dbReference type="Proteomes" id="UP000005240"/>
    </source>
</evidence>
<reference evidence="1" key="1">
    <citation type="submission" date="2009-11" db="EMBL/GenBank/DDBJ databases">
        <authorList>
            <consortium name="The Broad Institute Genome Sequencing Platform"/>
            <person name="Ward D."/>
            <person name="Feldgarden M."/>
            <person name="Earl A."/>
            <person name="Young S.K."/>
            <person name="Zeng Q."/>
            <person name="Koehrsen M."/>
            <person name="Alvarado L."/>
            <person name="Berlin A."/>
            <person name="Bochicchio J."/>
            <person name="Borenstein D."/>
            <person name="Chapman S.B."/>
            <person name="Chen Z."/>
            <person name="Engels R."/>
            <person name="Freedman E."/>
            <person name="Gellesch M."/>
            <person name="Goldberg J."/>
            <person name="Griggs A."/>
            <person name="Gujja S."/>
            <person name="Heilman E."/>
            <person name="Heiman D."/>
            <person name="Hepburn T."/>
            <person name="Howarth C."/>
            <person name="Jen D."/>
            <person name="Larson L."/>
            <person name="Lewis B."/>
            <person name="Mehta T."/>
            <person name="Park D."/>
            <person name="Pearson M."/>
            <person name="Roberts A."/>
            <person name="Saif S."/>
            <person name="Shea T."/>
            <person name="Shenoy N."/>
            <person name="Sisk P."/>
            <person name="Stolte C."/>
            <person name="Sykes S."/>
            <person name="Thomson T."/>
            <person name="Walk T."/>
            <person name="White J."/>
            <person name="Yandava C."/>
            <person name="Izard J."/>
            <person name="Baranova O.V."/>
            <person name="Blanton J.M."/>
            <person name="Tanner A.C."/>
            <person name="Dewhirst F.E."/>
            <person name="Haas B."/>
            <person name="Nusbaum C."/>
            <person name="Birren B."/>
        </authorList>
    </citation>
    <scope>NUCLEOTIDE SEQUENCE [LARGE SCALE GENOMIC DNA]</scope>
    <source>
        <strain evidence="1">1-1 BBBD Race 1</strain>
    </source>
</reference>
<reference evidence="2 3" key="3">
    <citation type="journal article" date="2017" name="G3 (Bethesda)">
        <title>Comparative analysis highlights variable genome content of wheat rusts and divergence of the mating loci.</title>
        <authorList>
            <person name="Cuomo C.A."/>
            <person name="Bakkeren G."/>
            <person name="Khalil H.B."/>
            <person name="Panwar V."/>
            <person name="Joly D."/>
            <person name="Linning R."/>
            <person name="Sakthikumar S."/>
            <person name="Song X."/>
            <person name="Adiconis X."/>
            <person name="Fan L."/>
            <person name="Goldberg J.M."/>
            <person name="Levin J.Z."/>
            <person name="Young S."/>
            <person name="Zeng Q."/>
            <person name="Anikster Y."/>
            <person name="Bruce M."/>
            <person name="Wang M."/>
            <person name="Yin C."/>
            <person name="McCallum B."/>
            <person name="Szabo L.J."/>
            <person name="Hulbert S."/>
            <person name="Chen X."/>
            <person name="Fellers J.P."/>
        </authorList>
    </citation>
    <scope>NUCLEOTIDE SEQUENCE</scope>
    <source>
        <strain evidence="3">Isolate 1-1 / race 1 (BBBD)</strain>
        <strain evidence="2">isolate 1-1 / race 1 (BBBD)</strain>
    </source>
</reference>
<organism evidence="1">
    <name type="scientific">Puccinia triticina (isolate 1-1 / race 1 (BBBD))</name>
    <name type="common">Brown leaf rust fungus</name>
    <dbReference type="NCBI Taxonomy" id="630390"/>
    <lineage>
        <taxon>Eukaryota</taxon>
        <taxon>Fungi</taxon>
        <taxon>Dikarya</taxon>
        <taxon>Basidiomycota</taxon>
        <taxon>Pucciniomycotina</taxon>
        <taxon>Pucciniomycetes</taxon>
        <taxon>Pucciniales</taxon>
        <taxon>Pucciniaceae</taxon>
        <taxon>Puccinia</taxon>
    </lineage>
</organism>
<dbReference type="PANTHER" id="PTHR48159">
    <property type="entry name" value="MULE DOMAIN-CONTAINING PROTEIN"/>
    <property type="match status" value="1"/>
</dbReference>
<evidence type="ECO:0008006" key="4">
    <source>
        <dbReference type="Google" id="ProtNLM"/>
    </source>
</evidence>
<evidence type="ECO:0000313" key="2">
    <source>
        <dbReference type="EnsemblFungi" id="PTTG_09774-t43_1-p1"/>
    </source>
</evidence>
<dbReference type="EMBL" id="ADAS02000046">
    <property type="protein sequence ID" value="OAV93800.1"/>
    <property type="molecule type" value="Genomic_DNA"/>
</dbReference>
<dbReference type="EnsemblFungi" id="PTTG_09774-t43_1">
    <property type="protein sequence ID" value="PTTG_09774-t43_1-p1"/>
    <property type="gene ID" value="PTTG_09774"/>
</dbReference>
<dbReference type="AlphaFoldDB" id="A0A0C4F9A4"/>
<accession>A0A0C4F9A4</accession>
<protein>
    <recommendedName>
        <fullName evidence="4">MULE transposase domain-containing protein</fullName>
    </recommendedName>
</protein>
<sequence>MSDCALAIENGATAAYADLGAQAPKIYWCVFHVLKAFKGKAISYLQDTSEDAITEFRNVLYEQRVCPEILLGQLYVKWSRINPAFVRYVQIQWHTNVTHWAMYSSSKKACVSGPAILPPELDFNFSHIPPGSGGALDSKFDKQSNGATLQS</sequence>